<dbReference type="GO" id="GO:0016757">
    <property type="term" value="F:glycosyltransferase activity"/>
    <property type="evidence" value="ECO:0007669"/>
    <property type="project" value="UniProtKB-KW"/>
</dbReference>
<dbReference type="PANTHER" id="PTHR34106">
    <property type="entry name" value="GLYCOSIDASE"/>
    <property type="match status" value="1"/>
</dbReference>
<reference evidence="3" key="1">
    <citation type="journal article" date="2014" name="Front. Microbiol.">
        <title>High frequency of phylogenetically diverse reductive dehalogenase-homologous genes in deep subseafloor sedimentary metagenomes.</title>
        <authorList>
            <person name="Kawai M."/>
            <person name="Futagami T."/>
            <person name="Toyoda A."/>
            <person name="Takaki Y."/>
            <person name="Nishi S."/>
            <person name="Hori S."/>
            <person name="Arai W."/>
            <person name="Tsubouchi T."/>
            <person name="Morono Y."/>
            <person name="Uchiyama I."/>
            <person name="Ito T."/>
            <person name="Fujiyama A."/>
            <person name="Inagaki F."/>
            <person name="Takami H."/>
        </authorList>
    </citation>
    <scope>NUCLEOTIDE SEQUENCE</scope>
    <source>
        <strain evidence="3">Expedition CK06-06</strain>
    </source>
</reference>
<dbReference type="SUPFAM" id="SSF53756">
    <property type="entry name" value="UDP-Glycosyltransferase/glycogen phosphorylase"/>
    <property type="match status" value="1"/>
</dbReference>
<dbReference type="SUPFAM" id="SSF75005">
    <property type="entry name" value="Arabinanase/levansucrase/invertase"/>
    <property type="match status" value="1"/>
</dbReference>
<organism evidence="3">
    <name type="scientific">marine sediment metagenome</name>
    <dbReference type="NCBI Taxonomy" id="412755"/>
    <lineage>
        <taxon>unclassified sequences</taxon>
        <taxon>metagenomes</taxon>
        <taxon>ecological metagenomes</taxon>
    </lineage>
</organism>
<dbReference type="InterPro" id="IPR023296">
    <property type="entry name" value="Glyco_hydro_beta-prop_sf"/>
</dbReference>
<sequence>MSDLESVNGVVIMGSWNTDGGVSRHTTPLVEWLRSQGYRVKVFTHYKESPHGIPLNVKDEDFVTRCYTTEGKRVPGLNSSNFNPLLDAIEKEGYNIFLAEDLGMLPMKELLEVFPRIKEKAQTILLNHDNEPKPNDSIFWKFNWDAVINFLPSQNGFMVKHYPAEKVYLSSFPCYPVLNMKKKESRESLDLPTDKKIILVFGEYNFIAPFNALYRLREEDPSIYLVALVYTQDMKDILENKLKERGFDKGYDEIRVERSSWQKRAKYISASQLVVLDKGKVTIGKGAIISSTAFQIIGWRTPILASDNFWFRLFGDAILRFTSNEELTEQAKLLLNDSHTRGEVISHALAFAYSHSPERVSSQILYIFQRCLSSSQYRKLSRFRGNPILKARPIYINIRDHRSYWEKLVYNAAAVRINGITYLLYRALGEDGISRIGLWWSRNGYHQDG</sequence>
<keyword evidence="2" id="KW-0808">Transferase</keyword>
<name>X1B2U4_9ZZZZ</name>
<comment type="caution">
    <text evidence="3">The sequence shown here is derived from an EMBL/GenBank/DDBJ whole genome shotgun (WGS) entry which is preliminary data.</text>
</comment>
<dbReference type="AlphaFoldDB" id="X1B2U4"/>
<evidence type="ECO:0000256" key="2">
    <source>
        <dbReference type="ARBA" id="ARBA00022679"/>
    </source>
</evidence>
<evidence type="ECO:0000256" key="1">
    <source>
        <dbReference type="ARBA" id="ARBA00022676"/>
    </source>
</evidence>
<proteinExistence type="predicted"/>
<accession>X1B2U4</accession>
<gene>
    <name evidence="3" type="ORF">S01H4_01000</name>
</gene>
<feature type="non-terminal residue" evidence="3">
    <location>
        <position position="449"/>
    </location>
</feature>
<evidence type="ECO:0008006" key="4">
    <source>
        <dbReference type="Google" id="ProtNLM"/>
    </source>
</evidence>
<dbReference type="InterPro" id="IPR007184">
    <property type="entry name" value="Mannoside_phosphorylase"/>
</dbReference>
<dbReference type="Gene3D" id="2.115.10.20">
    <property type="entry name" value="Glycosyl hydrolase domain, family 43"/>
    <property type="match status" value="1"/>
</dbReference>
<evidence type="ECO:0000313" key="3">
    <source>
        <dbReference type="EMBL" id="GAG66321.1"/>
    </source>
</evidence>
<protein>
    <recommendedName>
        <fullName evidence="4">Glycosyl transferase family 1 domain-containing protein</fullName>
    </recommendedName>
</protein>
<dbReference type="EMBL" id="BART01000164">
    <property type="protein sequence ID" value="GAG66321.1"/>
    <property type="molecule type" value="Genomic_DNA"/>
</dbReference>
<dbReference type="PANTHER" id="PTHR34106:SF5">
    <property type="entry name" value="GLYCOSIDASE"/>
    <property type="match status" value="1"/>
</dbReference>
<keyword evidence="1" id="KW-0328">Glycosyltransferase</keyword>